<feature type="transmembrane region" description="Helical" evidence="2">
    <location>
        <begin position="128"/>
        <end position="154"/>
    </location>
</feature>
<feature type="transmembrane region" description="Helical" evidence="2">
    <location>
        <begin position="321"/>
        <end position="344"/>
    </location>
</feature>
<sequence>MTAAGEMGAGELGGAELGGAKMRGGEMSGGGATGEAVGGAGRGVSGGVTGGTLRGGTGADLRAGALERRYRRLLLAYPRAYRRRHGAEILTTLMDAAGPGRDRPAGREVRNLLAGGLRQRFRLPVGRTMIAVAVLSALVVGALGSAAGSALGWATAPALPTDSTLGRVVGVALGQPAHQDIEGDGQLFGLRQRAMMGMVVPVGWSADEARARLAAEGWRVGPIQTRETTVHYADDGTTLPADTLTFVAVRDGTEIMVTGVMERRYSPQVMVMVQQTEPWSVLPLTLAGLIAGLLAGWLLAARIGYRVRRLSAWRQMPPVTAATVAAAALGLSALTTFRAVGAMVTDAAGTDPLSPDRFGSFPAFSAYYFDSSVDPVALTGFGALALLLVLAYAVPAETEPARIRG</sequence>
<dbReference type="Proteomes" id="UP000612585">
    <property type="component" value="Unassembled WGS sequence"/>
</dbReference>
<reference evidence="3" key="1">
    <citation type="submission" date="2021-01" db="EMBL/GenBank/DDBJ databases">
        <title>Whole genome shotgun sequence of Virgisporangium aurantiacum NBRC 16421.</title>
        <authorList>
            <person name="Komaki H."/>
            <person name="Tamura T."/>
        </authorList>
    </citation>
    <scope>NUCLEOTIDE SEQUENCE</scope>
    <source>
        <strain evidence="3">NBRC 16421</strain>
    </source>
</reference>
<keyword evidence="4" id="KW-1185">Reference proteome</keyword>
<feature type="compositionally biased region" description="Gly residues" evidence="1">
    <location>
        <begin position="26"/>
        <end position="40"/>
    </location>
</feature>
<keyword evidence="2" id="KW-0472">Membrane</keyword>
<evidence type="ECO:0000313" key="3">
    <source>
        <dbReference type="EMBL" id="GIJ58269.1"/>
    </source>
</evidence>
<organism evidence="3 4">
    <name type="scientific">Virgisporangium aurantiacum</name>
    <dbReference type="NCBI Taxonomy" id="175570"/>
    <lineage>
        <taxon>Bacteria</taxon>
        <taxon>Bacillati</taxon>
        <taxon>Actinomycetota</taxon>
        <taxon>Actinomycetes</taxon>
        <taxon>Micromonosporales</taxon>
        <taxon>Micromonosporaceae</taxon>
        <taxon>Virgisporangium</taxon>
    </lineage>
</organism>
<dbReference type="EMBL" id="BOPG01000034">
    <property type="protein sequence ID" value="GIJ58269.1"/>
    <property type="molecule type" value="Genomic_DNA"/>
</dbReference>
<feature type="region of interest" description="Disordered" evidence="1">
    <location>
        <begin position="19"/>
        <end position="40"/>
    </location>
</feature>
<name>A0A8J4E1R1_9ACTN</name>
<keyword evidence="2" id="KW-1133">Transmembrane helix</keyword>
<dbReference type="RefSeq" id="WP_203998744.1">
    <property type="nucleotide sequence ID" value="NZ_BOPG01000034.1"/>
</dbReference>
<evidence type="ECO:0000313" key="4">
    <source>
        <dbReference type="Proteomes" id="UP000612585"/>
    </source>
</evidence>
<proteinExistence type="predicted"/>
<keyword evidence="2" id="KW-0812">Transmembrane</keyword>
<protein>
    <submittedName>
        <fullName evidence="3">Uncharacterized protein</fullName>
    </submittedName>
</protein>
<comment type="caution">
    <text evidence="3">The sequence shown here is derived from an EMBL/GenBank/DDBJ whole genome shotgun (WGS) entry which is preliminary data.</text>
</comment>
<dbReference type="AlphaFoldDB" id="A0A8J4E1R1"/>
<gene>
    <name evidence="3" type="ORF">Vau01_057850</name>
</gene>
<feature type="transmembrane region" description="Helical" evidence="2">
    <location>
        <begin position="376"/>
        <end position="394"/>
    </location>
</feature>
<evidence type="ECO:0000256" key="1">
    <source>
        <dbReference type="SAM" id="MobiDB-lite"/>
    </source>
</evidence>
<accession>A0A8J4E1R1</accession>
<evidence type="ECO:0000256" key="2">
    <source>
        <dbReference type="SAM" id="Phobius"/>
    </source>
</evidence>
<feature type="transmembrane region" description="Helical" evidence="2">
    <location>
        <begin position="279"/>
        <end position="300"/>
    </location>
</feature>